<dbReference type="InterPro" id="IPR040324">
    <property type="entry name" value="WDR44/Dgr2"/>
</dbReference>
<dbReference type="Gene3D" id="2.130.10.10">
    <property type="entry name" value="YVTN repeat-like/Quinoprotein amine dehydrogenase"/>
    <property type="match status" value="1"/>
</dbReference>
<dbReference type="SMART" id="SM00320">
    <property type="entry name" value="WD40"/>
    <property type="match status" value="7"/>
</dbReference>
<name>A0A4E0RZA8_FASHE</name>
<evidence type="ECO:0000256" key="2">
    <source>
        <dbReference type="ARBA" id="ARBA00022574"/>
    </source>
</evidence>
<evidence type="ECO:0000313" key="7">
    <source>
        <dbReference type="Proteomes" id="UP000230066"/>
    </source>
</evidence>
<dbReference type="PROSITE" id="PS50082">
    <property type="entry name" value="WD_REPEATS_2"/>
    <property type="match status" value="3"/>
</dbReference>
<feature type="region of interest" description="Disordered" evidence="5">
    <location>
        <begin position="20"/>
        <end position="39"/>
    </location>
</feature>
<dbReference type="InterPro" id="IPR001680">
    <property type="entry name" value="WD40_rpt"/>
</dbReference>
<gene>
    <name evidence="6" type="ORF">D915_006448</name>
</gene>
<dbReference type="SUPFAM" id="SSF50978">
    <property type="entry name" value="WD40 repeat-like"/>
    <property type="match status" value="1"/>
</dbReference>
<protein>
    <recommendedName>
        <fullName evidence="1">WD repeat-containing protein 44</fullName>
    </recommendedName>
</protein>
<keyword evidence="2 4" id="KW-0853">WD repeat</keyword>
<dbReference type="AlphaFoldDB" id="A0A4E0RZA8"/>
<evidence type="ECO:0000313" key="6">
    <source>
        <dbReference type="EMBL" id="THD22350.1"/>
    </source>
</evidence>
<keyword evidence="7" id="KW-1185">Reference proteome</keyword>
<proteinExistence type="predicted"/>
<accession>A0A4E0RZA8</accession>
<evidence type="ECO:0000256" key="1">
    <source>
        <dbReference type="ARBA" id="ARBA00021207"/>
    </source>
</evidence>
<reference evidence="6" key="1">
    <citation type="submission" date="2019-03" db="EMBL/GenBank/DDBJ databases">
        <title>Improved annotation for the trematode Fasciola hepatica.</title>
        <authorList>
            <person name="Choi Y.-J."/>
            <person name="Martin J."/>
            <person name="Mitreva M."/>
        </authorList>
    </citation>
    <scope>NUCLEOTIDE SEQUENCE [LARGE SCALE GENOMIC DNA]</scope>
</reference>
<dbReference type="InterPro" id="IPR036322">
    <property type="entry name" value="WD40_repeat_dom_sf"/>
</dbReference>
<evidence type="ECO:0000256" key="3">
    <source>
        <dbReference type="ARBA" id="ARBA00022737"/>
    </source>
</evidence>
<dbReference type="InterPro" id="IPR015943">
    <property type="entry name" value="WD40/YVTN_repeat-like_dom_sf"/>
</dbReference>
<dbReference type="Pfam" id="PF00400">
    <property type="entry name" value="WD40"/>
    <property type="match status" value="5"/>
</dbReference>
<organism evidence="6 7">
    <name type="scientific">Fasciola hepatica</name>
    <name type="common">Liver fluke</name>
    <dbReference type="NCBI Taxonomy" id="6192"/>
    <lineage>
        <taxon>Eukaryota</taxon>
        <taxon>Metazoa</taxon>
        <taxon>Spiralia</taxon>
        <taxon>Lophotrochozoa</taxon>
        <taxon>Platyhelminthes</taxon>
        <taxon>Trematoda</taxon>
        <taxon>Digenea</taxon>
        <taxon>Plagiorchiida</taxon>
        <taxon>Echinostomata</taxon>
        <taxon>Echinostomatoidea</taxon>
        <taxon>Fasciolidae</taxon>
        <taxon>Fasciola</taxon>
    </lineage>
</organism>
<dbReference type="EMBL" id="JXXN02002817">
    <property type="protein sequence ID" value="THD22350.1"/>
    <property type="molecule type" value="Genomic_DNA"/>
</dbReference>
<comment type="caution">
    <text evidence="6">The sequence shown here is derived from an EMBL/GenBank/DDBJ whole genome shotgun (WGS) entry which is preliminary data.</text>
</comment>
<feature type="repeat" description="WD" evidence="4">
    <location>
        <begin position="515"/>
        <end position="555"/>
    </location>
</feature>
<feature type="region of interest" description="Disordered" evidence="5">
    <location>
        <begin position="454"/>
        <end position="494"/>
    </location>
</feature>
<dbReference type="PANTHER" id="PTHR14221:SF0">
    <property type="entry name" value="WD REPEAT-CONTAINING PROTEIN 44"/>
    <property type="match status" value="1"/>
</dbReference>
<dbReference type="Proteomes" id="UP000230066">
    <property type="component" value="Unassembled WGS sequence"/>
</dbReference>
<feature type="repeat" description="WD" evidence="4">
    <location>
        <begin position="555"/>
        <end position="589"/>
    </location>
</feature>
<keyword evidence="3" id="KW-0677">Repeat</keyword>
<dbReference type="PANTHER" id="PTHR14221">
    <property type="entry name" value="WD REPEAT DOMAIN 44"/>
    <property type="match status" value="1"/>
</dbReference>
<sequence>MSSDEDEFFDAPDAFACSPNARRWSDNEDDLPTSSLDFDSKNARRRSRVESLKRTIDDHKIYPHFVDPMQDIRDFRRVSLTDSKIFGLRTPTGLVRSHRSAYTQPHESFFAAAVPGVASQDATDHSALQVAPYSLAGDTNGGYIATQTLLGHQTSPDSSNLSTNITSLTDRLRSERSSFCMPIDQLFPLPVEADPSIFPKSVFTFGCSRQFSLPMTNAVRAPVIYSAPEVSDTRIKTESNALMEYVKSWSLDAAKRQAEGLHSVRVLPNVRTDASSAAPQLLEEPAQTTNAPTGKKFRLQRYLLGAVNAMRSATRAKIFTQNEESSDEDDEVIGNQGIRIRSSRQARGRREFLQVKLVQEMKNEHTGAIWAMRFSPCGRLLATAGYDRNIRVWVLRQWYSFFKRMQQSSVDSVNNPEFGSTSYMSPAFTSFENATSLMDDENLLDSISLASTSASTAGRTDDGTSTCSSNPACPGRNRSSPVEAGANRFSSTSRKLPDLERGRRTVFRSQPLLVYRGHEGVVTELVWSKNLFLLATSMDHQVRLWHISRRECLCLFSHNDTVPTIVFHPKDDRFFLSGSLDGKLRLWNIPDKKVRFWVEVPIPSALPVPANASPAPFAVSILFKSTPPSTPQVLSTSGYSRTVGPKTIITSAAFACDGTKVVVGTYDGRVMFFSSELTYITFIAIKSSTTKGRQCRVTAIELDPTDSNKILVTSNDSRLRLIDARDYHTLCKYRGFVNETSQIRASFSPTGRYLISGSENTFFYIWQKSLDVDRISRFSRARKDRNNCWEAIKAHDTMVTVAIFCPNPNLILDKRSRHGWPREEITTLSYMEASHIPRLDELPSHADPRHPLPYLGELIVSADCNGCIRVFKKVSASDSQSSCGGNSRTS</sequence>
<feature type="repeat" description="WD" evidence="4">
    <location>
        <begin position="362"/>
        <end position="393"/>
    </location>
</feature>
<evidence type="ECO:0000256" key="5">
    <source>
        <dbReference type="SAM" id="MobiDB-lite"/>
    </source>
</evidence>
<dbReference type="PROSITE" id="PS50294">
    <property type="entry name" value="WD_REPEATS_REGION"/>
    <property type="match status" value="3"/>
</dbReference>
<evidence type="ECO:0000256" key="4">
    <source>
        <dbReference type="PROSITE-ProRule" id="PRU00221"/>
    </source>
</evidence>